<feature type="region of interest" description="Disordered" evidence="1">
    <location>
        <begin position="693"/>
        <end position="727"/>
    </location>
</feature>
<feature type="region of interest" description="Disordered" evidence="1">
    <location>
        <begin position="491"/>
        <end position="544"/>
    </location>
</feature>
<dbReference type="Proteomes" id="UP001178508">
    <property type="component" value="Chromosome 9"/>
</dbReference>
<sequence length="989" mass="112477">MRGFTFSGPVSRRLEEEEEEEEEGGQKDDAYGVQATAAFASFQPGAVFEKEEDLASDAPHVDGEEQESALYPPVTSSLSLRVRSSRQLSRRRHGDGKDGPVVLRRRVPRSRIRPLTRRTSTERSRKVRLRGYGPRPSRGGESAEGEFGKREKRGTEDSSASRRAEKPPTLSCSRSGRLPPRRRSRRGRKGRATAAERVARGWRRMEDAWALETAEIRRPRVETRQNLGMRVVLDVTEGLRDCNVTCDNFFTSYELGQQLLKRNMTMGRAVFSSKFAFTSTTAAVSYVPKKNKNVLLVSTKHTEAEVSDRRDRKPVIILDYNRCKGGVDNLDKVIGTYSCRRMTARWPLVVFHNILDVSSYNAFVIWRELNPEWMPQKRNKRRVFLERLGKALVTPLIERRERLPRTEASAEVVRVVRSAASRSRTCGEGEGEGEDAAGAASGADGPTGARKRKRCQFCPRAKDNKTSTMCSGCVVASDTYDCLTSNSAYADSASRSEIASPSPTSIRPDNTVSVNDVDYCEKASDEREEGSRRSDERRAARDFYRDADSPRSRYEYDDYRSDAAELDVGGRFGEDEAWENNPDEERDRYGWLSRRRVENYIIVENMEHRPYGDSLVTPGDAEDTAEADLPRNSVADWRELFDRSDERRTPRDWEGTSDRDADFYRDSNSPWSRREYDDYRSDAAELEVEGRFGEDEAWRNTPDVEGTSDRDADFYRDSNGPRSRREYDDYRSDAAELEVEGRFATCRWTELEESWKSFVGWLGERWWGSVSEESVRTFMDSSERRRVRDIVVSACFGDTPGGVCSFTVKTESGLLSLPLLIRRRRYVCTDLAEGDFSCPINMLRKLARETYTHLLPRPTTIPSDPQSFSLTRVVDDMWSVLELVKSGWSDVSRPHRIIQYLQNKEGPSVTPAALICCVDDDSLGYLFEIIDAKGKSLKVTFDKWGFTFGSGLHFSGLTSLLSHICEVDGVHFVINCRFLLTASEPERPM</sequence>
<evidence type="ECO:0000313" key="3">
    <source>
        <dbReference type="EMBL" id="CAJ1064640.1"/>
    </source>
</evidence>
<keyword evidence="4" id="KW-1185">Reference proteome</keyword>
<protein>
    <submittedName>
        <fullName evidence="3">PiggyBac transposable element-derived protein 4-like</fullName>
    </submittedName>
</protein>
<dbReference type="PANTHER" id="PTHR46599:SF6">
    <property type="entry name" value="DUAL SPECIFICITY PHOSPHATASE 26"/>
    <property type="match status" value="1"/>
</dbReference>
<evidence type="ECO:0000313" key="4">
    <source>
        <dbReference type="Proteomes" id="UP001178508"/>
    </source>
</evidence>
<feature type="compositionally biased region" description="Basic and acidic residues" evidence="1">
    <location>
        <begin position="519"/>
        <end position="544"/>
    </location>
</feature>
<gene>
    <name evidence="3" type="ORF">XNOV1_A008589</name>
</gene>
<accession>A0AAV1FTZ2</accession>
<feature type="compositionally biased region" description="Basic and acidic residues" evidence="1">
    <location>
        <begin position="146"/>
        <end position="166"/>
    </location>
</feature>
<dbReference type="EMBL" id="OY660872">
    <property type="protein sequence ID" value="CAJ1064640.1"/>
    <property type="molecule type" value="Genomic_DNA"/>
</dbReference>
<feature type="compositionally biased region" description="Low complexity" evidence="1">
    <location>
        <begin position="436"/>
        <end position="448"/>
    </location>
</feature>
<dbReference type="PANTHER" id="PTHR46599">
    <property type="entry name" value="PIGGYBAC TRANSPOSABLE ELEMENT-DERIVED PROTEIN 4"/>
    <property type="match status" value="1"/>
</dbReference>
<feature type="compositionally biased region" description="Basic residues" evidence="1">
    <location>
        <begin position="179"/>
        <end position="191"/>
    </location>
</feature>
<feature type="compositionally biased region" description="Polar residues" evidence="1">
    <location>
        <begin position="491"/>
        <end position="514"/>
    </location>
</feature>
<organism evidence="3 4">
    <name type="scientific">Xyrichtys novacula</name>
    <name type="common">Pearly razorfish</name>
    <name type="synonym">Hemipteronotus novacula</name>
    <dbReference type="NCBI Taxonomy" id="13765"/>
    <lineage>
        <taxon>Eukaryota</taxon>
        <taxon>Metazoa</taxon>
        <taxon>Chordata</taxon>
        <taxon>Craniata</taxon>
        <taxon>Vertebrata</taxon>
        <taxon>Euteleostomi</taxon>
        <taxon>Actinopterygii</taxon>
        <taxon>Neopterygii</taxon>
        <taxon>Teleostei</taxon>
        <taxon>Neoteleostei</taxon>
        <taxon>Acanthomorphata</taxon>
        <taxon>Eupercaria</taxon>
        <taxon>Labriformes</taxon>
        <taxon>Labridae</taxon>
        <taxon>Xyrichtys</taxon>
    </lineage>
</organism>
<feature type="compositionally biased region" description="Basic and acidic residues" evidence="1">
    <location>
        <begin position="707"/>
        <end position="716"/>
    </location>
</feature>
<dbReference type="Pfam" id="PF13843">
    <property type="entry name" value="DDE_Tnp_1_7"/>
    <property type="match status" value="1"/>
</dbReference>
<dbReference type="AlphaFoldDB" id="A0AAV1FTZ2"/>
<feature type="compositionally biased region" description="Basic residues" evidence="1">
    <location>
        <begin position="103"/>
        <end position="116"/>
    </location>
</feature>
<feature type="domain" description="PiggyBac transposable element-derived protein" evidence="2">
    <location>
        <begin position="290"/>
        <end position="363"/>
    </location>
</feature>
<feature type="region of interest" description="Disordered" evidence="1">
    <location>
        <begin position="610"/>
        <end position="631"/>
    </location>
</feature>
<feature type="region of interest" description="Disordered" evidence="1">
    <location>
        <begin position="423"/>
        <end position="452"/>
    </location>
</feature>
<dbReference type="InterPro" id="IPR029526">
    <property type="entry name" value="PGBD"/>
</dbReference>
<feature type="region of interest" description="Disordered" evidence="1">
    <location>
        <begin position="1"/>
        <end position="196"/>
    </location>
</feature>
<proteinExistence type="predicted"/>
<name>A0AAV1FTZ2_XYRNO</name>
<evidence type="ECO:0000259" key="2">
    <source>
        <dbReference type="Pfam" id="PF13843"/>
    </source>
</evidence>
<reference evidence="3" key="1">
    <citation type="submission" date="2023-08" db="EMBL/GenBank/DDBJ databases">
        <authorList>
            <person name="Alioto T."/>
            <person name="Alioto T."/>
            <person name="Gomez Garrido J."/>
        </authorList>
    </citation>
    <scope>NUCLEOTIDE SEQUENCE</scope>
</reference>
<evidence type="ECO:0000256" key="1">
    <source>
        <dbReference type="SAM" id="MobiDB-lite"/>
    </source>
</evidence>
<feature type="compositionally biased region" description="Low complexity" evidence="1">
    <location>
        <begin position="76"/>
        <end position="87"/>
    </location>
</feature>